<dbReference type="AlphaFoldDB" id="A0AA86TUE7"/>
<reference evidence="1" key="1">
    <citation type="submission" date="2023-06" db="EMBL/GenBank/DDBJ databases">
        <authorList>
            <person name="Kurt Z."/>
        </authorList>
    </citation>
    <scope>NUCLEOTIDE SEQUENCE</scope>
</reference>
<gene>
    <name evidence="1" type="ORF">HINF_LOCUS16665</name>
    <name evidence="2" type="ORF">HINF_LOCUS18949</name>
</gene>
<organism evidence="1">
    <name type="scientific">Hexamita inflata</name>
    <dbReference type="NCBI Taxonomy" id="28002"/>
    <lineage>
        <taxon>Eukaryota</taxon>
        <taxon>Metamonada</taxon>
        <taxon>Diplomonadida</taxon>
        <taxon>Hexamitidae</taxon>
        <taxon>Hexamitinae</taxon>
        <taxon>Hexamita</taxon>
    </lineage>
</organism>
<sequence length="481" mass="55910">MYNVECLFDHHPVDQVAMANFDISEININNPERPFTSLEMKQTSRNMAVGDLGFVEEDIDFRRATQVINYLMQMYPFFSYGVQYDQKLHWMRYKCQDVQQYQIDEFACELTSLKQVGDYIASACHCLSSTKLSHWEIVKINVPELPTVKSAISVKFYHTLIDGASVMILFKKFNQLYSNLDLDLTIKPEIVQLSNFRSLMVYDEETHPRPPKDNHEHKLNLTKMTGTFKDLNEYGSSLKHLEDYGVICRHYSEQQICRIPNVQYSFSLYAVQMAQFMGYAYFHGDLDIDQQYFGMAADIRRNLQFHYEGKIPNLDLTNRILGQAAVTSGLFSKGTTKTTLQNIAQQFQMQFENYKETSQKFWNTVISNETTDIYCRRCIPCSVVTSNLGKMDLDDGPIIQMAGYNTSVHNWDEAPCALACAFHRGKLGILVMEWDFKIFTEQQKENNNQVFLEINKQVKERGAENVTIQDVIEMYRTIWCQ</sequence>
<comment type="caution">
    <text evidence="1">The sequence shown here is derived from an EMBL/GenBank/DDBJ whole genome shotgun (WGS) entry which is preliminary data.</text>
</comment>
<accession>A0AA86TUE7</accession>
<dbReference type="EMBL" id="CATOUU010000424">
    <property type="protein sequence ID" value="CAI9929020.1"/>
    <property type="molecule type" value="Genomic_DNA"/>
</dbReference>
<keyword evidence="3" id="KW-1185">Reference proteome</keyword>
<protein>
    <submittedName>
        <fullName evidence="1">Uncharacterized protein</fullName>
    </submittedName>
</protein>
<dbReference type="EMBL" id="CAXDID020000049">
    <property type="protein sequence ID" value="CAL6004573.1"/>
    <property type="molecule type" value="Genomic_DNA"/>
</dbReference>
<evidence type="ECO:0000313" key="3">
    <source>
        <dbReference type="Proteomes" id="UP001642409"/>
    </source>
</evidence>
<name>A0AA86TUE7_9EUKA</name>
<proteinExistence type="predicted"/>
<evidence type="ECO:0000313" key="1">
    <source>
        <dbReference type="EMBL" id="CAI9929020.1"/>
    </source>
</evidence>
<evidence type="ECO:0000313" key="2">
    <source>
        <dbReference type="EMBL" id="CAL6004573.1"/>
    </source>
</evidence>
<reference evidence="2 3" key="2">
    <citation type="submission" date="2024-07" db="EMBL/GenBank/DDBJ databases">
        <authorList>
            <person name="Akdeniz Z."/>
        </authorList>
    </citation>
    <scope>NUCLEOTIDE SEQUENCE [LARGE SCALE GENOMIC DNA]</scope>
</reference>
<dbReference type="Proteomes" id="UP001642409">
    <property type="component" value="Unassembled WGS sequence"/>
</dbReference>